<proteinExistence type="inferred from homology"/>
<dbReference type="EMBL" id="RXHJ01000040">
    <property type="protein sequence ID" value="RSZ61183.1"/>
    <property type="molecule type" value="Genomic_DNA"/>
</dbReference>
<organism evidence="7 8">
    <name type="scientific">Corynebacterium hylobatis</name>
    <dbReference type="NCBI Taxonomy" id="1859290"/>
    <lineage>
        <taxon>Bacteria</taxon>
        <taxon>Bacillati</taxon>
        <taxon>Actinomycetota</taxon>
        <taxon>Actinomycetes</taxon>
        <taxon>Mycobacteriales</taxon>
        <taxon>Corynebacteriaceae</taxon>
        <taxon>Corynebacterium</taxon>
    </lineage>
</organism>
<gene>
    <name evidence="7" type="ORF">EAH68_14580</name>
</gene>
<dbReference type="Proteomes" id="UP000274907">
    <property type="component" value="Unassembled WGS sequence"/>
</dbReference>
<reference evidence="7 8" key="1">
    <citation type="submission" date="2018-12" db="EMBL/GenBank/DDBJ databases">
        <title>YIM 101343 draft genome.</title>
        <authorList>
            <person name="Chen X."/>
        </authorList>
    </citation>
    <scope>NUCLEOTIDE SEQUENCE [LARGE SCALE GENOMIC DNA]</scope>
    <source>
        <strain evidence="7 8">YIM 101343</strain>
    </source>
</reference>
<evidence type="ECO:0000259" key="6">
    <source>
        <dbReference type="Pfam" id="PF13166"/>
    </source>
</evidence>
<sequence length="747" mass="83794">MLEQVTITGGACFGPTPLTIAGFNRVNFTFGPNGSGKTTISRAFAGHERIHLSPQWDDGLSMDVKVYNRDFVDRVLHESSRIPGVFVVGENSVQAETRLEEIRKPDGAQDKAKDKLDRARSSHETALNRQEQEAESFRELAWKGYKSLTTDHPELSPAFTGVGGIGNDKKKLVQLLEQFPSPQDGDPPLELSSLLSEAAAVFDSQATTRNEIASIPKFDPSNYAGFDLLGKKIVGSSDVTLSELVEKLGNSDWVSKGRSYLGHSNGKCPFCQQLTPATLAADLASMFDDHYTLEVEKIHDLSADFQDWSKAVRGHKDSIDDTAKLVLDEARYSAAFATLIEIISANEATLDAKERTPSMIGEFSNMDGTIDEINETIEQANKEIRTHNALIRSQREERPKLQIKCRRYLAEVVLGEELPPYKRRSQGLQKGVDTTAAKVAEAQKALKDLDDEIRKLQQSVVSTRPVIDRINVLLERSGFTSFKIVESTELEHGYMLFRDTGEAHENTLSEGERTFIAFLYYYHLLDGQTSSSASNNVLAVIDDPISSLDSDVLFVVSALVRELLERTQDHKGNLRQVVVLTHNVYFHKEVTQVRFNDTSQGRAYYVINKSLHSPSSIELHRNNPISTEYERLWGEIRRAIAGESTSVVGLENILRRILESYFRILGGGIWEEEMASRLDPHERPILNSLFNWINEGSHAIFEDVHYSPGKPSLDHYLKVFRRVFEVTGHQGHYTMMLYGKESLSQQP</sequence>
<keyword evidence="8" id="KW-1185">Reference proteome</keyword>
<dbReference type="PANTHER" id="PTHR32114:SF2">
    <property type="entry name" value="ABC TRANSPORTER ABCH.3"/>
    <property type="match status" value="1"/>
</dbReference>
<dbReference type="Gene3D" id="3.40.50.300">
    <property type="entry name" value="P-loop containing nucleotide triphosphate hydrolases"/>
    <property type="match status" value="1"/>
</dbReference>
<dbReference type="AlphaFoldDB" id="A0A3R9ZCK2"/>
<keyword evidence="4" id="KW-0175">Coiled coil</keyword>
<feature type="coiled-coil region" evidence="4">
    <location>
        <begin position="363"/>
        <end position="397"/>
    </location>
</feature>
<feature type="domain" description="Protein CR006 P-loop" evidence="6">
    <location>
        <begin position="13"/>
        <end position="725"/>
    </location>
</feature>
<feature type="region of interest" description="Disordered" evidence="5">
    <location>
        <begin position="103"/>
        <end position="133"/>
    </location>
</feature>
<accession>A0A3R9ZCK2</accession>
<evidence type="ECO:0000313" key="7">
    <source>
        <dbReference type="EMBL" id="RSZ61183.1"/>
    </source>
</evidence>
<dbReference type="InterPro" id="IPR026866">
    <property type="entry name" value="CR006_AAA"/>
</dbReference>
<evidence type="ECO:0000256" key="1">
    <source>
        <dbReference type="ARBA" id="ARBA00006930"/>
    </source>
</evidence>
<dbReference type="RefSeq" id="WP_126122054.1">
    <property type="nucleotide sequence ID" value="NZ_RXHJ01000040.1"/>
</dbReference>
<evidence type="ECO:0000313" key="8">
    <source>
        <dbReference type="Proteomes" id="UP000274907"/>
    </source>
</evidence>
<dbReference type="PANTHER" id="PTHR32114">
    <property type="entry name" value="ABC TRANSPORTER ABCH.3"/>
    <property type="match status" value="1"/>
</dbReference>
<feature type="coiled-coil region" evidence="4">
    <location>
        <begin position="432"/>
        <end position="459"/>
    </location>
</feature>
<evidence type="ECO:0000256" key="3">
    <source>
        <dbReference type="ARBA" id="ARBA00013368"/>
    </source>
</evidence>
<dbReference type="Pfam" id="PF13166">
    <property type="entry name" value="AAA_13"/>
    <property type="match status" value="1"/>
</dbReference>
<name>A0A3R9ZCK2_9CORY</name>
<comment type="similarity">
    <text evidence="1">Belongs to the SMC family. SbcC subfamily.</text>
</comment>
<comment type="caution">
    <text evidence="7">The sequence shown here is derived from an EMBL/GenBank/DDBJ whole genome shotgun (WGS) entry which is preliminary data.</text>
</comment>
<evidence type="ECO:0000256" key="5">
    <source>
        <dbReference type="SAM" id="MobiDB-lite"/>
    </source>
</evidence>
<dbReference type="SUPFAM" id="SSF52540">
    <property type="entry name" value="P-loop containing nucleoside triphosphate hydrolases"/>
    <property type="match status" value="1"/>
</dbReference>
<protein>
    <recommendedName>
        <fullName evidence="3">Nuclease SbcCD subunit C</fullName>
    </recommendedName>
</protein>
<dbReference type="OrthoDB" id="4428168at2"/>
<feature type="compositionally biased region" description="Basic and acidic residues" evidence="5">
    <location>
        <begin position="103"/>
        <end position="123"/>
    </location>
</feature>
<dbReference type="InterPro" id="IPR027417">
    <property type="entry name" value="P-loop_NTPase"/>
</dbReference>
<evidence type="ECO:0000256" key="2">
    <source>
        <dbReference type="ARBA" id="ARBA00011322"/>
    </source>
</evidence>
<comment type="subunit">
    <text evidence="2">Heterodimer of SbcC and SbcD.</text>
</comment>
<evidence type="ECO:0000256" key="4">
    <source>
        <dbReference type="SAM" id="Coils"/>
    </source>
</evidence>